<accession>A0A381NFL9</accession>
<evidence type="ECO:0000259" key="2">
    <source>
        <dbReference type="Pfam" id="PF13937"/>
    </source>
</evidence>
<keyword evidence="1" id="KW-0472">Membrane</keyword>
<reference evidence="3" key="1">
    <citation type="submission" date="2018-05" db="EMBL/GenBank/DDBJ databases">
        <authorList>
            <person name="Lanie J.A."/>
            <person name="Ng W.-L."/>
            <person name="Kazmierczak K.M."/>
            <person name="Andrzejewski T.M."/>
            <person name="Davidsen T.M."/>
            <person name="Wayne K.J."/>
            <person name="Tettelin H."/>
            <person name="Glass J.I."/>
            <person name="Rusch D."/>
            <person name="Podicherti R."/>
            <person name="Tsui H.-C.T."/>
            <person name="Winkler M.E."/>
        </authorList>
    </citation>
    <scope>NUCLEOTIDE SEQUENCE</scope>
</reference>
<protein>
    <recommendedName>
        <fullName evidence="2">Sodium symporter small subunit domain-containing protein</fullName>
    </recommendedName>
</protein>
<dbReference type="EMBL" id="UINC01000286">
    <property type="protein sequence ID" value="SUZ52638.1"/>
    <property type="molecule type" value="Genomic_DNA"/>
</dbReference>
<keyword evidence="1" id="KW-1133">Transmembrane helix</keyword>
<feature type="transmembrane region" description="Helical" evidence="1">
    <location>
        <begin position="51"/>
        <end position="70"/>
    </location>
</feature>
<evidence type="ECO:0000313" key="3">
    <source>
        <dbReference type="EMBL" id="SUZ52638.1"/>
    </source>
</evidence>
<organism evidence="3">
    <name type="scientific">marine metagenome</name>
    <dbReference type="NCBI Taxonomy" id="408172"/>
    <lineage>
        <taxon>unclassified sequences</taxon>
        <taxon>metagenomes</taxon>
        <taxon>ecological metagenomes</taxon>
    </lineage>
</organism>
<proteinExistence type="predicted"/>
<feature type="domain" description="Sodium symporter small subunit" evidence="2">
    <location>
        <begin position="7"/>
        <end position="79"/>
    </location>
</feature>
<sequence length="88" mass="10517">MQDKKQNDYWKANIRLISVLLLIWFTVSFGCGILLVDFLDQFHFFGFKLGFWFAQQGSIYIFVILIFIYIHRMKKLDEAARNDKSSEE</sequence>
<gene>
    <name evidence="3" type="ORF">METZ01_LOCUS5492</name>
</gene>
<dbReference type="PROSITE" id="PS51257">
    <property type="entry name" value="PROKAR_LIPOPROTEIN"/>
    <property type="match status" value="1"/>
</dbReference>
<dbReference type="AlphaFoldDB" id="A0A381NFL9"/>
<name>A0A381NFL9_9ZZZZ</name>
<dbReference type="NCBIfam" id="TIGR03647">
    <property type="entry name" value="Na_symport_sm"/>
    <property type="match status" value="1"/>
</dbReference>
<evidence type="ECO:0000256" key="1">
    <source>
        <dbReference type="SAM" id="Phobius"/>
    </source>
</evidence>
<keyword evidence="1" id="KW-0812">Transmembrane</keyword>
<feature type="transmembrane region" description="Helical" evidence="1">
    <location>
        <begin position="12"/>
        <end position="39"/>
    </location>
</feature>
<dbReference type="Pfam" id="PF13937">
    <property type="entry name" value="DUF4212"/>
    <property type="match status" value="1"/>
</dbReference>
<dbReference type="InterPro" id="IPR019886">
    <property type="entry name" value="Na_symporter_ssu"/>
</dbReference>